<evidence type="ECO:0000256" key="4">
    <source>
        <dbReference type="RuleBase" id="RU361165"/>
    </source>
</evidence>
<feature type="domain" description="PH" evidence="6">
    <location>
        <begin position="392"/>
        <end position="506"/>
    </location>
</feature>
<feature type="region of interest" description="Disordered" evidence="5">
    <location>
        <begin position="765"/>
        <end position="785"/>
    </location>
</feature>
<comment type="activity regulation">
    <text evidence="4">Activated by threonine and tyrosine phosphorylation.</text>
</comment>
<dbReference type="PROSITE" id="PS50003">
    <property type="entry name" value="PH_DOMAIN"/>
    <property type="match status" value="1"/>
</dbReference>
<evidence type="ECO:0000256" key="1">
    <source>
        <dbReference type="ARBA" id="ARBA00022741"/>
    </source>
</evidence>
<dbReference type="InterPro" id="IPR003527">
    <property type="entry name" value="MAP_kinase_CS"/>
</dbReference>
<dbReference type="FunFam" id="3.90.79.10:FF:000220">
    <property type="entry name" value="Mitogen-activated protein kinase"/>
    <property type="match status" value="1"/>
</dbReference>
<dbReference type="InterPro" id="IPR037401">
    <property type="entry name" value="SnoaL-like"/>
</dbReference>
<dbReference type="Pfam" id="PF00069">
    <property type="entry name" value="Pkinase"/>
    <property type="match status" value="1"/>
</dbReference>
<evidence type="ECO:0000256" key="5">
    <source>
        <dbReference type="SAM" id="MobiDB-lite"/>
    </source>
</evidence>
<dbReference type="PROSITE" id="PS50004">
    <property type="entry name" value="C2"/>
    <property type="match status" value="1"/>
</dbReference>
<accession>A0A8J5M7Y9</accession>
<dbReference type="PROSITE" id="PS01351">
    <property type="entry name" value="MAPK"/>
    <property type="match status" value="1"/>
</dbReference>
<sequence>MSIRGTRRFVEQSVVTSLVPLLKRNLAKQPPQRHDAPFVRASVAAVFRWKEKEQRSLELLFVRRSVNEKDTWSGQIAFPGGRRQKKTKMDLNALNDVSGEWTDWESLRETAQRETMEEVGLDLTNEHVHWIGNLPPTQTHLRSLSVSTQVFFIDAAADEHDYKPKLQESEIADVFWVDVQEFFNTRRYQVLSYPLEDSLLSLRLRPRVLALAKKMLGNMLFDCIYLPRPDHPPPDDERLPRREVHDFVLWGLTLRAVVNLFEVAGSPLPMRPDAQHFDSKLLGDIVLYCMRFPDKVIAGTATISAMLLVGVVYSNLWLTLACVMEPPAASPAGRGGLFSSPDADVSPNPLPTPISPHLDPQQPHERRHKRALGTSSSLSDAVGANLLMQLIPIHWDGPAHKKGDWLPRWDDVYLSLDGATLRVFESRGRFLEVQELEQQQMQQDGNPTVVIDKKHCYTVTAVDKENVGRPHGFYVKTKEKSKSLHLTVDSELERVLWIHLLGAVVEQVQNVLPKAQRRLKTVGSKIESSPRKTLTLAPLSTPRRPRIQTLTLLGTPVNVELNMFYDAWGCIQARKGNFALLMPSFHPNITLTSNYPPSVPIAGEYHGLSGVLAFFSNLHGSMDVSHYGVEHVARRGDLAVVSGRETIRSAESGRRFRHLWKHELRFEADGRISHINILADKTAAAVAFANGGGSGAGPVIGEATGPTLAALPRERERQASTCPPGEIRVVCISGENFRRRKPTTSGGSGYKIIIGLNEFPHLTTKVPGTKNTSSTSSRDVTTTSTDGLNRVGSWKAYSTRVVKSSGGKGPFWAETLHLEFSGAVPGSTASLCIDVWSLGVIGDELVGCAKVNLADYLGSSEGTEEQIASVAVPKWFEIYRAETFEKGARGGDTQSCGRLELSISFAPYTEEDDSMGEDDDMSMSEEGERSGISTDGGRTPRYRKSFDRLQELHKETGQNRRVSERYSLAASDEPGGFELVEADGVDQQDKKSSSEEEEMYTFTVASTKFRVYRRYQLIRAIGHGAYGVVIAASDQVTGNSVAIKNIPRTFDDLVDAKRIVREIRLMRHLRHPHVVSVLDVMRPPLLATFDDTYIVTDLMETDLHRVINSPEALSSDHIAFITYQLLCGLRYVHSAHIIHRDVKPSNVLINRDCLVKLCDFGLARGIDIRPVTPSSIGGNTTPSSQDGEPALDEALTEYVVTRWYRAPELLLASRYSTAIDLWAVGCILAEMFTRKALFPGHDHVHQLHLILQLVGSLPADDMGFVTNMKAKRWMARQQQHEAKPLNTVCPNAPSEALDLMAKLLQFDPRKRISVDEAIAHPFLAPCRADGVDMDSERLADSAFDFSFERENKGNLDKNTLRRLIFEDVCHFHPEATAELEQFKQEQERLKRLEEEKWRKEEEAQTKAKERTGKSWAVSV</sequence>
<keyword evidence="4" id="KW-0418">Kinase</keyword>
<protein>
    <recommendedName>
        <fullName evidence="4">Mitogen-activated protein kinase</fullName>
        <ecNumber evidence="4">2.7.11.24</ecNumber>
    </recommendedName>
</protein>
<dbReference type="InterPro" id="IPR020084">
    <property type="entry name" value="NUDIX_hydrolase_CS"/>
</dbReference>
<keyword evidence="4" id="KW-0723">Serine/threonine-protein kinase</keyword>
<dbReference type="Pfam" id="PF00293">
    <property type="entry name" value="NUDIX"/>
    <property type="match status" value="1"/>
</dbReference>
<dbReference type="EC" id="2.7.11.24" evidence="4"/>
<dbReference type="GO" id="GO:0010945">
    <property type="term" value="F:coenzyme A diphosphatase activity"/>
    <property type="evidence" value="ECO:0007669"/>
    <property type="project" value="InterPro"/>
</dbReference>
<dbReference type="EMBL" id="JAENGY010000369">
    <property type="protein sequence ID" value="KAG6964702.1"/>
    <property type="molecule type" value="Genomic_DNA"/>
</dbReference>
<reference evidence="10" key="1">
    <citation type="submission" date="2021-01" db="EMBL/GenBank/DDBJ databases">
        <title>Phytophthora aleatoria, a newly-described species from Pinus radiata is distinct from Phytophthora cactorum isolates based on comparative genomics.</title>
        <authorList>
            <person name="Mcdougal R."/>
            <person name="Panda P."/>
            <person name="Williams N."/>
            <person name="Studholme D.J."/>
        </authorList>
    </citation>
    <scope>NUCLEOTIDE SEQUENCE</scope>
    <source>
        <strain evidence="10">NZFS 4037</strain>
    </source>
</reference>
<dbReference type="PANTHER" id="PTHR24055">
    <property type="entry name" value="MITOGEN-ACTIVATED PROTEIN KINASE"/>
    <property type="match status" value="1"/>
</dbReference>
<dbReference type="PROSITE" id="PS00893">
    <property type="entry name" value="NUDIX_BOX"/>
    <property type="match status" value="1"/>
</dbReference>
<feature type="compositionally biased region" description="Basic and acidic residues" evidence="5">
    <location>
        <begin position="1397"/>
        <end position="1412"/>
    </location>
</feature>
<dbReference type="InterPro" id="IPR000086">
    <property type="entry name" value="NUDIX_hydrolase_dom"/>
</dbReference>
<feature type="domain" description="C2" evidence="7">
    <location>
        <begin position="707"/>
        <end position="867"/>
    </location>
</feature>
<comment type="similarity">
    <text evidence="4">Belongs to the protein kinase superfamily. Ser/Thr protein kinase family. MAP kinase subfamily.</text>
</comment>
<organism evidence="10 11">
    <name type="scientific">Phytophthora aleatoria</name>
    <dbReference type="NCBI Taxonomy" id="2496075"/>
    <lineage>
        <taxon>Eukaryota</taxon>
        <taxon>Sar</taxon>
        <taxon>Stramenopiles</taxon>
        <taxon>Oomycota</taxon>
        <taxon>Peronosporomycetes</taxon>
        <taxon>Peronosporales</taxon>
        <taxon>Peronosporaceae</taxon>
        <taxon>Phytophthora</taxon>
    </lineage>
</organism>
<dbReference type="FunFam" id="3.30.200.20:FF:000724">
    <property type="entry name" value="Mitogen-activated protein kinase"/>
    <property type="match status" value="1"/>
</dbReference>
<dbReference type="PROSITE" id="PS51462">
    <property type="entry name" value="NUDIX"/>
    <property type="match status" value="1"/>
</dbReference>
<dbReference type="PROSITE" id="PS00108">
    <property type="entry name" value="PROTEIN_KINASE_ST"/>
    <property type="match status" value="1"/>
</dbReference>
<gene>
    <name evidence="10" type="ORF">JG688_00007588</name>
</gene>
<name>A0A8J5M7Y9_9STRA</name>
<dbReference type="Pfam" id="PF12680">
    <property type="entry name" value="SnoaL_2"/>
    <property type="match status" value="1"/>
</dbReference>
<dbReference type="InterPro" id="IPR017441">
    <property type="entry name" value="Protein_kinase_ATP_BS"/>
</dbReference>
<evidence type="ECO:0000259" key="8">
    <source>
        <dbReference type="PROSITE" id="PS50011"/>
    </source>
</evidence>
<keyword evidence="11" id="KW-1185">Reference proteome</keyword>
<proteinExistence type="inferred from homology"/>
<keyword evidence="2 3" id="KW-0067">ATP-binding</keyword>
<evidence type="ECO:0000259" key="6">
    <source>
        <dbReference type="PROSITE" id="PS50003"/>
    </source>
</evidence>
<dbReference type="FunFam" id="1.10.510.10:FF:000439">
    <property type="entry name" value="Mitogen-activated protein kinase"/>
    <property type="match status" value="1"/>
</dbReference>
<dbReference type="GO" id="GO:0005524">
    <property type="term" value="F:ATP binding"/>
    <property type="evidence" value="ECO:0007669"/>
    <property type="project" value="UniProtKB-UniRule"/>
</dbReference>
<dbReference type="InterPro" id="IPR000719">
    <property type="entry name" value="Prot_kinase_dom"/>
</dbReference>
<dbReference type="Proteomes" id="UP000709295">
    <property type="component" value="Unassembled WGS sequence"/>
</dbReference>
<dbReference type="CDD" id="cd00821">
    <property type="entry name" value="PH"/>
    <property type="match status" value="1"/>
</dbReference>
<dbReference type="Pfam" id="PF00169">
    <property type="entry name" value="PH"/>
    <property type="match status" value="1"/>
</dbReference>
<dbReference type="GO" id="GO:0004707">
    <property type="term" value="F:MAP kinase activity"/>
    <property type="evidence" value="ECO:0007669"/>
    <property type="project" value="UniProtKB-EC"/>
</dbReference>
<feature type="region of interest" description="Disordered" evidence="5">
    <location>
        <begin position="907"/>
        <end position="942"/>
    </location>
</feature>
<keyword evidence="4" id="KW-0460">Magnesium</keyword>
<keyword evidence="1 3" id="KW-0547">Nucleotide-binding</keyword>
<dbReference type="InterPro" id="IPR000008">
    <property type="entry name" value="C2_dom"/>
</dbReference>
<evidence type="ECO:0000259" key="9">
    <source>
        <dbReference type="PROSITE" id="PS51462"/>
    </source>
</evidence>
<evidence type="ECO:0000256" key="3">
    <source>
        <dbReference type="PROSITE-ProRule" id="PRU10141"/>
    </source>
</evidence>
<dbReference type="InterPro" id="IPR001849">
    <property type="entry name" value="PH_domain"/>
</dbReference>
<dbReference type="SMART" id="SM00220">
    <property type="entry name" value="S_TKc"/>
    <property type="match status" value="1"/>
</dbReference>
<evidence type="ECO:0000313" key="10">
    <source>
        <dbReference type="EMBL" id="KAG6964702.1"/>
    </source>
</evidence>
<dbReference type="PROSITE" id="PS00107">
    <property type="entry name" value="PROTEIN_KINASE_ATP"/>
    <property type="match status" value="1"/>
</dbReference>
<evidence type="ECO:0000256" key="2">
    <source>
        <dbReference type="ARBA" id="ARBA00022840"/>
    </source>
</evidence>
<evidence type="ECO:0000313" key="11">
    <source>
        <dbReference type="Proteomes" id="UP000709295"/>
    </source>
</evidence>
<comment type="cofactor">
    <cofactor evidence="4">
        <name>Mg(2+)</name>
        <dbReference type="ChEBI" id="CHEBI:18420"/>
    </cofactor>
</comment>
<feature type="compositionally biased region" description="Acidic residues" evidence="5">
    <location>
        <begin position="909"/>
        <end position="925"/>
    </location>
</feature>
<feature type="domain" description="Nudix hydrolase" evidence="9">
    <location>
        <begin position="37"/>
        <end position="203"/>
    </location>
</feature>
<dbReference type="PROSITE" id="PS50011">
    <property type="entry name" value="PROTEIN_KINASE_DOM"/>
    <property type="match status" value="1"/>
</dbReference>
<feature type="region of interest" description="Disordered" evidence="5">
    <location>
        <begin position="977"/>
        <end position="998"/>
    </location>
</feature>
<feature type="domain" description="Protein kinase" evidence="8">
    <location>
        <begin position="1015"/>
        <end position="1323"/>
    </location>
</feature>
<dbReference type="CDD" id="cd07834">
    <property type="entry name" value="STKc_MAPK"/>
    <property type="match status" value="1"/>
</dbReference>
<keyword evidence="4" id="KW-0808">Transferase</keyword>
<dbReference type="InterPro" id="IPR050117">
    <property type="entry name" value="MAPK"/>
</dbReference>
<feature type="region of interest" description="Disordered" evidence="5">
    <location>
        <begin position="333"/>
        <end position="375"/>
    </location>
</feature>
<comment type="caution">
    <text evidence="10">The sequence shown here is derived from an EMBL/GenBank/DDBJ whole genome shotgun (WGS) entry which is preliminary data.</text>
</comment>
<evidence type="ECO:0000259" key="7">
    <source>
        <dbReference type="PROSITE" id="PS50004"/>
    </source>
</evidence>
<dbReference type="SMART" id="SM00233">
    <property type="entry name" value="PH"/>
    <property type="match status" value="1"/>
</dbReference>
<dbReference type="InterPro" id="IPR045121">
    <property type="entry name" value="CoAse"/>
</dbReference>
<dbReference type="InterPro" id="IPR008271">
    <property type="entry name" value="Ser/Thr_kinase_AS"/>
</dbReference>
<comment type="catalytic activity">
    <reaction evidence="4">
        <text>L-threonyl-[protein] + ATP = O-phospho-L-threonyl-[protein] + ADP + H(+)</text>
        <dbReference type="Rhea" id="RHEA:46608"/>
        <dbReference type="Rhea" id="RHEA-COMP:11060"/>
        <dbReference type="Rhea" id="RHEA-COMP:11605"/>
        <dbReference type="ChEBI" id="CHEBI:15378"/>
        <dbReference type="ChEBI" id="CHEBI:30013"/>
        <dbReference type="ChEBI" id="CHEBI:30616"/>
        <dbReference type="ChEBI" id="CHEBI:61977"/>
        <dbReference type="ChEBI" id="CHEBI:456216"/>
        <dbReference type="EC" id="2.7.11.24"/>
    </reaction>
</comment>
<feature type="compositionally biased region" description="Low complexity" evidence="5">
    <location>
        <begin position="772"/>
        <end position="785"/>
    </location>
</feature>
<dbReference type="CDD" id="cd03426">
    <property type="entry name" value="NUDIX_CoAse_Nudt7"/>
    <property type="match status" value="1"/>
</dbReference>
<feature type="region of interest" description="Disordered" evidence="5">
    <location>
        <begin position="1397"/>
        <end position="1419"/>
    </location>
</feature>
<feature type="binding site" evidence="3">
    <location>
        <position position="1044"/>
    </location>
    <ligand>
        <name>ATP</name>
        <dbReference type="ChEBI" id="CHEBI:30616"/>
    </ligand>
</feature>